<dbReference type="AlphaFoldDB" id="A0A9P4SKK9"/>
<sequence length="279" mass="31037">MSTEFISFQPPPGDVFTHYDRTAPFSSQPSNIPQIFKDAMKVREEVFVKEQHCTLENELDEDDPRSFHWVVYASVGQKSDSPQNTHRDPIATDGNGNNGNGNGAGTQEEERRKSETTATRMPVGVVRLVPPPHPPHPTPGSSHAMDNSEGAPPVADPSNRTSMHDGVEPYIKLGRLATVPVFRGMGLSKLLVNSALDWARDNPEAVLPPPSPAVKEAARLDGKGEEEERWMGLVLVHAQKAVEKVWKRFGFETDEGMGIWYEEGIEHIGMWRRLKVKEI</sequence>
<comment type="caution">
    <text evidence="3">The sequence shown here is derived from an EMBL/GenBank/DDBJ whole genome shotgun (WGS) entry which is preliminary data.</text>
</comment>
<organism evidence="3 4">
    <name type="scientific">Patellaria atrata CBS 101060</name>
    <dbReference type="NCBI Taxonomy" id="1346257"/>
    <lineage>
        <taxon>Eukaryota</taxon>
        <taxon>Fungi</taxon>
        <taxon>Dikarya</taxon>
        <taxon>Ascomycota</taxon>
        <taxon>Pezizomycotina</taxon>
        <taxon>Dothideomycetes</taxon>
        <taxon>Dothideomycetes incertae sedis</taxon>
        <taxon>Patellariales</taxon>
        <taxon>Patellariaceae</taxon>
        <taxon>Patellaria</taxon>
    </lineage>
</organism>
<keyword evidence="4" id="KW-1185">Reference proteome</keyword>
<gene>
    <name evidence="3" type="ORF">M501DRAFT_926598</name>
</gene>
<proteinExistence type="predicted"/>
<feature type="compositionally biased region" description="Pro residues" evidence="1">
    <location>
        <begin position="129"/>
        <end position="138"/>
    </location>
</feature>
<dbReference type="Gene3D" id="3.40.630.30">
    <property type="match status" value="1"/>
</dbReference>
<protein>
    <recommendedName>
        <fullName evidence="2">N-acetyltransferase domain-containing protein</fullName>
    </recommendedName>
</protein>
<evidence type="ECO:0000313" key="3">
    <source>
        <dbReference type="EMBL" id="KAF2843547.1"/>
    </source>
</evidence>
<reference evidence="3" key="1">
    <citation type="journal article" date="2020" name="Stud. Mycol.">
        <title>101 Dothideomycetes genomes: a test case for predicting lifestyles and emergence of pathogens.</title>
        <authorList>
            <person name="Haridas S."/>
            <person name="Albert R."/>
            <person name="Binder M."/>
            <person name="Bloem J."/>
            <person name="Labutti K."/>
            <person name="Salamov A."/>
            <person name="Andreopoulos B."/>
            <person name="Baker S."/>
            <person name="Barry K."/>
            <person name="Bills G."/>
            <person name="Bluhm B."/>
            <person name="Cannon C."/>
            <person name="Castanera R."/>
            <person name="Culley D."/>
            <person name="Daum C."/>
            <person name="Ezra D."/>
            <person name="Gonzalez J."/>
            <person name="Henrissat B."/>
            <person name="Kuo A."/>
            <person name="Liang C."/>
            <person name="Lipzen A."/>
            <person name="Lutzoni F."/>
            <person name="Magnuson J."/>
            <person name="Mondo S."/>
            <person name="Nolan M."/>
            <person name="Ohm R."/>
            <person name="Pangilinan J."/>
            <person name="Park H.-J."/>
            <person name="Ramirez L."/>
            <person name="Alfaro M."/>
            <person name="Sun H."/>
            <person name="Tritt A."/>
            <person name="Yoshinaga Y."/>
            <person name="Zwiers L.-H."/>
            <person name="Turgeon B."/>
            <person name="Goodwin S."/>
            <person name="Spatafora J."/>
            <person name="Crous P."/>
            <person name="Grigoriev I."/>
        </authorList>
    </citation>
    <scope>NUCLEOTIDE SEQUENCE</scope>
    <source>
        <strain evidence="3">CBS 101060</strain>
    </source>
</reference>
<evidence type="ECO:0000313" key="4">
    <source>
        <dbReference type="Proteomes" id="UP000799429"/>
    </source>
</evidence>
<accession>A0A9P4SKK9</accession>
<dbReference type="InterPro" id="IPR016181">
    <property type="entry name" value="Acyl_CoA_acyltransferase"/>
</dbReference>
<evidence type="ECO:0000256" key="1">
    <source>
        <dbReference type="SAM" id="MobiDB-lite"/>
    </source>
</evidence>
<dbReference type="SUPFAM" id="SSF55729">
    <property type="entry name" value="Acyl-CoA N-acyltransferases (Nat)"/>
    <property type="match status" value="1"/>
</dbReference>
<dbReference type="GO" id="GO:0016747">
    <property type="term" value="F:acyltransferase activity, transferring groups other than amino-acyl groups"/>
    <property type="evidence" value="ECO:0007669"/>
    <property type="project" value="InterPro"/>
</dbReference>
<dbReference type="Proteomes" id="UP000799429">
    <property type="component" value="Unassembled WGS sequence"/>
</dbReference>
<dbReference type="PROSITE" id="PS51186">
    <property type="entry name" value="GNAT"/>
    <property type="match status" value="1"/>
</dbReference>
<dbReference type="CDD" id="cd04301">
    <property type="entry name" value="NAT_SF"/>
    <property type="match status" value="1"/>
</dbReference>
<name>A0A9P4SKK9_9PEZI</name>
<dbReference type="EMBL" id="MU006089">
    <property type="protein sequence ID" value="KAF2843547.1"/>
    <property type="molecule type" value="Genomic_DNA"/>
</dbReference>
<dbReference type="OrthoDB" id="329272at2759"/>
<feature type="region of interest" description="Disordered" evidence="1">
    <location>
        <begin position="77"/>
        <end position="163"/>
    </location>
</feature>
<dbReference type="InterPro" id="IPR000182">
    <property type="entry name" value="GNAT_dom"/>
</dbReference>
<evidence type="ECO:0000259" key="2">
    <source>
        <dbReference type="PROSITE" id="PS51186"/>
    </source>
</evidence>
<feature type="domain" description="N-acetyltransferase" evidence="2">
    <location>
        <begin position="108"/>
        <end position="275"/>
    </location>
</feature>